<dbReference type="RefSeq" id="WP_102843241.1">
    <property type="nucleotide sequence ID" value="NZ_PDZR01000007.1"/>
</dbReference>
<dbReference type="Gene3D" id="3.40.50.2000">
    <property type="entry name" value="Glycogen Phosphorylase B"/>
    <property type="match status" value="2"/>
</dbReference>
<feature type="domain" description="Glycosyl transferase family 1" evidence="1">
    <location>
        <begin position="199"/>
        <end position="331"/>
    </location>
</feature>
<evidence type="ECO:0000313" key="3">
    <source>
        <dbReference type="Proteomes" id="UP000236286"/>
    </source>
</evidence>
<dbReference type="Proteomes" id="UP000236286">
    <property type="component" value="Unassembled WGS sequence"/>
</dbReference>
<comment type="caution">
    <text evidence="2">The sequence shown here is derived from an EMBL/GenBank/DDBJ whole genome shotgun (WGS) entry which is preliminary data.</text>
</comment>
<sequence>MTAESIVFVWENFGPIHSDRCDAVASRVGGGRKVIGLELGGNSQVYEWNSESGTKFKKKTLFHGKKIDEVSFLRKFYALARACFALRPADFFFCHYESPFIFLTAALLRLTGSRVFVMNDSKYDDYRRYVGRELIKKMFYLPYAGAVASGTRAADYFRFLGLSEKRIVLNYDTLSTDRIRSLAGVDRAPGGPPFAARHFTIVSRMVPKKNLSMALNAYALYRAAAARPRPLHICGSGPLEAELREEAERLDLSDSVVFRGFLQIEEVCPILGKTLALILPSTQEQFGNVVIEAQAMGLPVIVSENCGARDLLVRSGVNGFVIEPDNPEGLAYFMGLIDGDEALWRRMAIATAPFSALGDASRFAQAIIDLTGDCVAGLAPINEPPKTSIADRL</sequence>
<dbReference type="GO" id="GO:0016757">
    <property type="term" value="F:glycosyltransferase activity"/>
    <property type="evidence" value="ECO:0007669"/>
    <property type="project" value="InterPro"/>
</dbReference>
<dbReference type="OrthoDB" id="503550at2"/>
<dbReference type="AlphaFoldDB" id="A0A2J7THX7"/>
<accession>A0A2J7THX7</accession>
<gene>
    <name evidence="2" type="ORF">CR492_08060</name>
</gene>
<dbReference type="PANTHER" id="PTHR12526">
    <property type="entry name" value="GLYCOSYLTRANSFERASE"/>
    <property type="match status" value="1"/>
</dbReference>
<dbReference type="SUPFAM" id="SSF53756">
    <property type="entry name" value="UDP-Glycosyltransferase/glycogen phosphorylase"/>
    <property type="match status" value="1"/>
</dbReference>
<evidence type="ECO:0000259" key="1">
    <source>
        <dbReference type="Pfam" id="PF00534"/>
    </source>
</evidence>
<keyword evidence="2" id="KW-0808">Transferase</keyword>
<organism evidence="2 3">
    <name type="scientific">Methylocella silvestris</name>
    <dbReference type="NCBI Taxonomy" id="199596"/>
    <lineage>
        <taxon>Bacteria</taxon>
        <taxon>Pseudomonadati</taxon>
        <taxon>Pseudomonadota</taxon>
        <taxon>Alphaproteobacteria</taxon>
        <taxon>Hyphomicrobiales</taxon>
        <taxon>Beijerinckiaceae</taxon>
        <taxon>Methylocella</taxon>
    </lineage>
</organism>
<dbReference type="InterPro" id="IPR001296">
    <property type="entry name" value="Glyco_trans_1"/>
</dbReference>
<dbReference type="EMBL" id="PDZR01000007">
    <property type="protein sequence ID" value="PNG26357.1"/>
    <property type="molecule type" value="Genomic_DNA"/>
</dbReference>
<protein>
    <submittedName>
        <fullName evidence="2">Glycosyl transferase family 1</fullName>
    </submittedName>
</protein>
<dbReference type="CDD" id="cd03801">
    <property type="entry name" value="GT4_PimA-like"/>
    <property type="match status" value="1"/>
</dbReference>
<evidence type="ECO:0000313" key="2">
    <source>
        <dbReference type="EMBL" id="PNG26357.1"/>
    </source>
</evidence>
<dbReference type="Pfam" id="PF00534">
    <property type="entry name" value="Glycos_transf_1"/>
    <property type="match status" value="1"/>
</dbReference>
<reference evidence="2 3" key="1">
    <citation type="submission" date="2017-10" db="EMBL/GenBank/DDBJ databases">
        <title>Genome announcement of Methylocella silvestris TVC from permafrost.</title>
        <authorList>
            <person name="Wang J."/>
            <person name="Geng K."/>
            <person name="Ul-Haque F."/>
            <person name="Crombie A.T."/>
            <person name="Street L.E."/>
            <person name="Wookey P.A."/>
            <person name="Murrell J.C."/>
            <person name="Pratscher J."/>
        </authorList>
    </citation>
    <scope>NUCLEOTIDE SEQUENCE [LARGE SCALE GENOMIC DNA]</scope>
    <source>
        <strain evidence="2 3">TVC</strain>
    </source>
</reference>
<name>A0A2J7THX7_METSI</name>
<proteinExistence type="predicted"/>